<proteinExistence type="predicted"/>
<sequence length="439" mass="49679">MNKTGNDGTPANGTLSNGGTPATRFHLFSKLPAELRLMIWTEALPSRFISADRTRSAIAGLLGGGTVHHNEEFMSFHCSGGICARNTRPPVIATVCREARQVALKTSVLCVVPSEQYSLGLHNASSYSWTWYDIRRDTLMLLDNFNPRCVSGPNGHIFVAGARSLQLLDQDQKPYNKAITELCKLGIQICVMAPTQPSWWRPQGRHDPVLLHKVPFTLPLGMANMFVDFLIRLREFKEFGMVTYQLTIHADDSFMDEHSHSLFGADFRECPQRLVAQDNTELINQFLALYLRTKPRRHRPELDIRKELQQARSLFLILEASLKVMWQDKPSTAWESETEHEWNADGDDNHMSGFPVDWRFPQTTGYLEVGKPIPVRDDIATPEALDHRLRFAEIYTSRGTNTDGNGNEYTVPRMPRLKPLILFRHCASQVGFGSSVGLR</sequence>
<feature type="domain" description="2EXR" evidence="1">
    <location>
        <begin position="25"/>
        <end position="139"/>
    </location>
</feature>
<dbReference type="PANTHER" id="PTHR35910">
    <property type="entry name" value="2EXR DOMAIN-CONTAINING PROTEIN"/>
    <property type="match status" value="1"/>
</dbReference>
<accession>A0AAJ0HW62</accession>
<organism evidence="2 3">
    <name type="scientific">Lasiosphaeria hispida</name>
    <dbReference type="NCBI Taxonomy" id="260671"/>
    <lineage>
        <taxon>Eukaryota</taxon>
        <taxon>Fungi</taxon>
        <taxon>Dikarya</taxon>
        <taxon>Ascomycota</taxon>
        <taxon>Pezizomycotina</taxon>
        <taxon>Sordariomycetes</taxon>
        <taxon>Sordariomycetidae</taxon>
        <taxon>Sordariales</taxon>
        <taxon>Lasiosphaeriaceae</taxon>
        <taxon>Lasiosphaeria</taxon>
    </lineage>
</organism>
<evidence type="ECO:0000313" key="2">
    <source>
        <dbReference type="EMBL" id="KAK3363793.1"/>
    </source>
</evidence>
<dbReference type="Proteomes" id="UP001275084">
    <property type="component" value="Unassembled WGS sequence"/>
</dbReference>
<reference evidence="2" key="1">
    <citation type="journal article" date="2023" name="Mol. Phylogenet. Evol.">
        <title>Genome-scale phylogeny and comparative genomics of the fungal order Sordariales.</title>
        <authorList>
            <person name="Hensen N."/>
            <person name="Bonometti L."/>
            <person name="Westerberg I."/>
            <person name="Brannstrom I.O."/>
            <person name="Guillou S."/>
            <person name="Cros-Aarteil S."/>
            <person name="Calhoun S."/>
            <person name="Haridas S."/>
            <person name="Kuo A."/>
            <person name="Mondo S."/>
            <person name="Pangilinan J."/>
            <person name="Riley R."/>
            <person name="LaButti K."/>
            <person name="Andreopoulos B."/>
            <person name="Lipzen A."/>
            <person name="Chen C."/>
            <person name="Yan M."/>
            <person name="Daum C."/>
            <person name="Ng V."/>
            <person name="Clum A."/>
            <person name="Steindorff A."/>
            <person name="Ohm R.A."/>
            <person name="Martin F."/>
            <person name="Silar P."/>
            <person name="Natvig D.O."/>
            <person name="Lalanne C."/>
            <person name="Gautier V."/>
            <person name="Ament-Velasquez S.L."/>
            <person name="Kruys A."/>
            <person name="Hutchinson M.I."/>
            <person name="Powell A.J."/>
            <person name="Barry K."/>
            <person name="Miller A.N."/>
            <person name="Grigoriev I.V."/>
            <person name="Debuchy R."/>
            <person name="Gladieux P."/>
            <person name="Hiltunen Thoren M."/>
            <person name="Johannesson H."/>
        </authorList>
    </citation>
    <scope>NUCLEOTIDE SEQUENCE</scope>
    <source>
        <strain evidence="2">CBS 955.72</strain>
    </source>
</reference>
<dbReference type="Pfam" id="PF20150">
    <property type="entry name" value="2EXR"/>
    <property type="match status" value="1"/>
</dbReference>
<dbReference type="AlphaFoldDB" id="A0AAJ0HW62"/>
<dbReference type="InterPro" id="IPR045518">
    <property type="entry name" value="2EXR"/>
</dbReference>
<reference evidence="2" key="2">
    <citation type="submission" date="2023-06" db="EMBL/GenBank/DDBJ databases">
        <authorList>
            <consortium name="Lawrence Berkeley National Laboratory"/>
            <person name="Haridas S."/>
            <person name="Hensen N."/>
            <person name="Bonometti L."/>
            <person name="Westerberg I."/>
            <person name="Brannstrom I.O."/>
            <person name="Guillou S."/>
            <person name="Cros-Aarteil S."/>
            <person name="Calhoun S."/>
            <person name="Kuo A."/>
            <person name="Mondo S."/>
            <person name="Pangilinan J."/>
            <person name="Riley R."/>
            <person name="Labutti K."/>
            <person name="Andreopoulos B."/>
            <person name="Lipzen A."/>
            <person name="Chen C."/>
            <person name="Yanf M."/>
            <person name="Daum C."/>
            <person name="Ng V."/>
            <person name="Clum A."/>
            <person name="Steindorff A."/>
            <person name="Ohm R."/>
            <person name="Martin F."/>
            <person name="Silar P."/>
            <person name="Natvig D."/>
            <person name="Lalanne C."/>
            <person name="Gautier V."/>
            <person name="Ament-Velasquez S.L."/>
            <person name="Kruys A."/>
            <person name="Hutchinson M.I."/>
            <person name="Powell A.J."/>
            <person name="Barry K."/>
            <person name="Miller A.N."/>
            <person name="Grigoriev I.V."/>
            <person name="Debuchy R."/>
            <person name="Gladieux P."/>
            <person name="Thoren M.H."/>
            <person name="Johannesson H."/>
        </authorList>
    </citation>
    <scope>NUCLEOTIDE SEQUENCE</scope>
    <source>
        <strain evidence="2">CBS 955.72</strain>
    </source>
</reference>
<evidence type="ECO:0000313" key="3">
    <source>
        <dbReference type="Proteomes" id="UP001275084"/>
    </source>
</evidence>
<evidence type="ECO:0000259" key="1">
    <source>
        <dbReference type="Pfam" id="PF20150"/>
    </source>
</evidence>
<name>A0AAJ0HW62_9PEZI</name>
<protein>
    <recommendedName>
        <fullName evidence="1">2EXR domain-containing protein</fullName>
    </recommendedName>
</protein>
<keyword evidence="3" id="KW-1185">Reference proteome</keyword>
<gene>
    <name evidence="2" type="ORF">B0T25DRAFT_562775</name>
</gene>
<comment type="caution">
    <text evidence="2">The sequence shown here is derived from an EMBL/GenBank/DDBJ whole genome shotgun (WGS) entry which is preliminary data.</text>
</comment>
<dbReference type="PANTHER" id="PTHR35910:SF1">
    <property type="entry name" value="2EXR DOMAIN-CONTAINING PROTEIN"/>
    <property type="match status" value="1"/>
</dbReference>
<dbReference type="EMBL" id="JAUIQD010000001">
    <property type="protein sequence ID" value="KAK3363793.1"/>
    <property type="molecule type" value="Genomic_DNA"/>
</dbReference>